<organism evidence="1 2">
    <name type="scientific">Paenalkalicoccus suaedae</name>
    <dbReference type="NCBI Taxonomy" id="2592382"/>
    <lineage>
        <taxon>Bacteria</taxon>
        <taxon>Bacillati</taxon>
        <taxon>Bacillota</taxon>
        <taxon>Bacilli</taxon>
        <taxon>Bacillales</taxon>
        <taxon>Bacillaceae</taxon>
        <taxon>Paenalkalicoccus</taxon>
    </lineage>
</organism>
<dbReference type="InterPro" id="IPR007344">
    <property type="entry name" value="GrpB/CoaE"/>
</dbReference>
<dbReference type="RefSeq" id="WP_176010314.1">
    <property type="nucleotide sequence ID" value="NZ_CP041372.2"/>
</dbReference>
<dbReference type="SUPFAM" id="SSF81301">
    <property type="entry name" value="Nucleotidyltransferase"/>
    <property type="match status" value="1"/>
</dbReference>
<sequence length="181" mass="21432">MVNSDDHNNIPVWAFEAIEIKKPNAMWKNKGIQEREELYILLSPFGVKQIEHIGSTAIPNLPAKPIIDLMASIPSLEQINKIAEHLLSNDWHYVPPELDKKPWRRFFVKVKKDKRVAHLHLLQEGEERWEKQLIFRNKLRTNPHLVEEYANLKSRLAQEFNKNREEYTEAKTDFINKVIFN</sequence>
<keyword evidence="2" id="KW-1185">Reference proteome</keyword>
<accession>A0A859FI29</accession>
<dbReference type="PANTHER" id="PTHR34822:SF1">
    <property type="entry name" value="GRPB FAMILY PROTEIN"/>
    <property type="match status" value="1"/>
</dbReference>
<dbReference type="PANTHER" id="PTHR34822">
    <property type="entry name" value="GRPB DOMAIN PROTEIN (AFU_ORTHOLOGUE AFUA_1G01530)"/>
    <property type="match status" value="1"/>
</dbReference>
<dbReference type="InterPro" id="IPR043519">
    <property type="entry name" value="NT_sf"/>
</dbReference>
<dbReference type="KEGG" id="psua:FLK61_37515"/>
<dbReference type="Proteomes" id="UP000318138">
    <property type="component" value="Chromosome"/>
</dbReference>
<reference evidence="2" key="1">
    <citation type="submission" date="2019-07" db="EMBL/GenBank/DDBJ databases">
        <title>Bacillus alkalisoli sp. nov. isolated from saline soil.</title>
        <authorList>
            <person name="Sun J.-Q."/>
            <person name="Xu L."/>
        </authorList>
    </citation>
    <scope>NUCLEOTIDE SEQUENCE [LARGE SCALE GENOMIC DNA]</scope>
    <source>
        <strain evidence="2">M4U3P1</strain>
    </source>
</reference>
<evidence type="ECO:0000313" key="1">
    <source>
        <dbReference type="EMBL" id="QKS72334.1"/>
    </source>
</evidence>
<dbReference type="AlphaFoldDB" id="A0A859FI29"/>
<gene>
    <name evidence="1" type="ORF">FLK61_37515</name>
</gene>
<evidence type="ECO:0000313" key="2">
    <source>
        <dbReference type="Proteomes" id="UP000318138"/>
    </source>
</evidence>
<protein>
    <submittedName>
        <fullName evidence="1">GrpB family protein</fullName>
    </submittedName>
</protein>
<dbReference type="EMBL" id="CP041372">
    <property type="protein sequence ID" value="QKS72334.1"/>
    <property type="molecule type" value="Genomic_DNA"/>
</dbReference>
<dbReference type="Pfam" id="PF04229">
    <property type="entry name" value="GrpB"/>
    <property type="match status" value="1"/>
</dbReference>
<proteinExistence type="predicted"/>
<name>A0A859FI29_9BACI</name>
<dbReference type="Gene3D" id="3.30.460.10">
    <property type="entry name" value="Beta Polymerase, domain 2"/>
    <property type="match status" value="1"/>
</dbReference>